<organism evidence="9 10">
    <name type="scientific">Cohnella pontilimi</name>
    <dbReference type="NCBI Taxonomy" id="2564100"/>
    <lineage>
        <taxon>Bacteria</taxon>
        <taxon>Bacillati</taxon>
        <taxon>Bacillota</taxon>
        <taxon>Bacilli</taxon>
        <taxon>Bacillales</taxon>
        <taxon>Paenibacillaceae</taxon>
        <taxon>Cohnella</taxon>
    </lineage>
</organism>
<dbReference type="InterPro" id="IPR048454">
    <property type="entry name" value="YetF_N"/>
</dbReference>
<evidence type="ECO:0000256" key="3">
    <source>
        <dbReference type="ARBA" id="ARBA00022475"/>
    </source>
</evidence>
<gene>
    <name evidence="9" type="ORF">E5161_00440</name>
</gene>
<feature type="domain" description="YetF-like N-terminal transmembrane" evidence="8">
    <location>
        <begin position="3"/>
        <end position="76"/>
    </location>
</feature>
<evidence type="ECO:0000256" key="2">
    <source>
        <dbReference type="ARBA" id="ARBA00006448"/>
    </source>
</evidence>
<dbReference type="AlphaFoldDB" id="A0A4U0FG87"/>
<protein>
    <submittedName>
        <fullName evidence="9">DUF421 domain-containing protein</fullName>
    </submittedName>
</protein>
<sequence>MPYIQIATKLIIAVIALWTMTKIMGKKEISQLTAFDFISSLMLSELVGNTVYQQDAHIPQLLFALVIWTLLSIGIEKLAAAIPWLSKQASGNPELLIKQGMLDEKAMKRNNLNIDQLQTLLREQGVFSIAEVAYGIFESNGNLSVIRRPETENGQLSDEPVPMPAVIISKGKIDRQALRGIGKDESWMVEELRKKGVDRPEDVLYAEWSDKHGMHVQMRRDPHVSFSSPVG</sequence>
<evidence type="ECO:0000259" key="7">
    <source>
        <dbReference type="Pfam" id="PF04239"/>
    </source>
</evidence>
<evidence type="ECO:0000256" key="4">
    <source>
        <dbReference type="ARBA" id="ARBA00022692"/>
    </source>
</evidence>
<dbReference type="EMBL" id="SUPK01000001">
    <property type="protein sequence ID" value="TJY43911.1"/>
    <property type="molecule type" value="Genomic_DNA"/>
</dbReference>
<evidence type="ECO:0000313" key="9">
    <source>
        <dbReference type="EMBL" id="TJY43911.1"/>
    </source>
</evidence>
<proteinExistence type="inferred from homology"/>
<dbReference type="RefSeq" id="WP_136775632.1">
    <property type="nucleotide sequence ID" value="NZ_SUPK01000001.1"/>
</dbReference>
<keyword evidence="5" id="KW-1133">Transmembrane helix</keyword>
<comment type="subcellular location">
    <subcellularLocation>
        <location evidence="1">Cell membrane</location>
        <topology evidence="1">Multi-pass membrane protein</topology>
    </subcellularLocation>
</comment>
<name>A0A4U0FG87_9BACL</name>
<accession>A0A4U0FG87</accession>
<comment type="caution">
    <text evidence="9">The sequence shown here is derived from an EMBL/GenBank/DDBJ whole genome shotgun (WGS) entry which is preliminary data.</text>
</comment>
<dbReference type="Pfam" id="PF04239">
    <property type="entry name" value="DUF421"/>
    <property type="match status" value="1"/>
</dbReference>
<evidence type="ECO:0000256" key="6">
    <source>
        <dbReference type="ARBA" id="ARBA00023136"/>
    </source>
</evidence>
<keyword evidence="4" id="KW-0812">Transmembrane</keyword>
<dbReference type="GO" id="GO:0005886">
    <property type="term" value="C:plasma membrane"/>
    <property type="evidence" value="ECO:0007669"/>
    <property type="project" value="UniProtKB-SubCell"/>
</dbReference>
<keyword evidence="10" id="KW-1185">Reference proteome</keyword>
<evidence type="ECO:0000256" key="1">
    <source>
        <dbReference type="ARBA" id="ARBA00004651"/>
    </source>
</evidence>
<dbReference type="Pfam" id="PF20730">
    <property type="entry name" value="YetF_N"/>
    <property type="match status" value="1"/>
</dbReference>
<dbReference type="OrthoDB" id="9778331at2"/>
<evidence type="ECO:0000313" key="10">
    <source>
        <dbReference type="Proteomes" id="UP000309673"/>
    </source>
</evidence>
<dbReference type="InterPro" id="IPR007353">
    <property type="entry name" value="DUF421"/>
</dbReference>
<dbReference type="Proteomes" id="UP000309673">
    <property type="component" value="Unassembled WGS sequence"/>
</dbReference>
<keyword evidence="3" id="KW-1003">Cell membrane</keyword>
<dbReference type="Gene3D" id="3.30.240.20">
    <property type="entry name" value="bsu07140 like domains"/>
    <property type="match status" value="2"/>
</dbReference>
<dbReference type="PANTHER" id="PTHR34582">
    <property type="entry name" value="UPF0702 TRANSMEMBRANE PROTEIN YCAP"/>
    <property type="match status" value="1"/>
</dbReference>
<evidence type="ECO:0000256" key="5">
    <source>
        <dbReference type="ARBA" id="ARBA00022989"/>
    </source>
</evidence>
<dbReference type="PANTHER" id="PTHR34582:SF5">
    <property type="entry name" value="UPF0702 TRANSMEMBRANE PROTEIN YETF"/>
    <property type="match status" value="1"/>
</dbReference>
<evidence type="ECO:0000259" key="8">
    <source>
        <dbReference type="Pfam" id="PF20730"/>
    </source>
</evidence>
<keyword evidence="6" id="KW-0472">Membrane</keyword>
<feature type="domain" description="YetF C-terminal" evidence="7">
    <location>
        <begin position="84"/>
        <end position="209"/>
    </location>
</feature>
<reference evidence="9 10" key="1">
    <citation type="submission" date="2019-04" db="EMBL/GenBank/DDBJ databases">
        <title>Cohnella sp. nov., isolated from soil.</title>
        <authorList>
            <person name="Kim W."/>
        </authorList>
    </citation>
    <scope>NUCLEOTIDE SEQUENCE [LARGE SCALE GENOMIC DNA]</scope>
    <source>
        <strain evidence="9 10">CAU 1483</strain>
    </source>
</reference>
<dbReference type="InterPro" id="IPR023090">
    <property type="entry name" value="UPF0702_alpha/beta_dom_sf"/>
</dbReference>
<comment type="similarity">
    <text evidence="2">Belongs to the UPF0702 family.</text>
</comment>